<name>A0A318RQL0_WILLI</name>
<protein>
    <submittedName>
        <fullName evidence="2">Uncharacterized protein</fullName>
    </submittedName>
</protein>
<comment type="caution">
    <text evidence="2">The sequence shown here is derived from an EMBL/GenBank/DDBJ whole genome shotgun (WGS) entry which is preliminary data.</text>
</comment>
<sequence>MGGCRLSRYRDAPDGTETPGGAVISGMEPTIEYVFGPGDGTTQSWASPAALTLGSGGPDAVRIDFDGDGRFDDAMWDRDRDGRADCSVLDLDDDGRPDAWFTDDGSGVWGQGLDHSDPVPRGDEEVRWSDPTGERHTSPAITDPQGACAEVDVVGDNGTDDVVCDRDSDGLAEIVLMRSGGRLYLDTDADSQLDQVLVDSDRDGTADAAFSVGQPGFKV</sequence>
<proteinExistence type="predicted"/>
<organism evidence="2 3">
    <name type="scientific">Williamsia limnetica</name>
    <dbReference type="NCBI Taxonomy" id="882452"/>
    <lineage>
        <taxon>Bacteria</taxon>
        <taxon>Bacillati</taxon>
        <taxon>Actinomycetota</taxon>
        <taxon>Actinomycetes</taxon>
        <taxon>Mycobacteriales</taxon>
        <taxon>Nocardiaceae</taxon>
        <taxon>Williamsia</taxon>
    </lineage>
</organism>
<gene>
    <name evidence="2" type="ORF">DFR67_104298</name>
</gene>
<keyword evidence="3" id="KW-1185">Reference proteome</keyword>
<dbReference type="Proteomes" id="UP000247591">
    <property type="component" value="Unassembled WGS sequence"/>
</dbReference>
<reference evidence="2 3" key="1">
    <citation type="submission" date="2018-06" db="EMBL/GenBank/DDBJ databases">
        <title>Genomic Encyclopedia of Type Strains, Phase IV (KMG-IV): sequencing the most valuable type-strain genomes for metagenomic binning, comparative biology and taxonomic classification.</title>
        <authorList>
            <person name="Goeker M."/>
        </authorList>
    </citation>
    <scope>NUCLEOTIDE SEQUENCE [LARGE SCALE GENOMIC DNA]</scope>
    <source>
        <strain evidence="2 3">DSM 45521</strain>
    </source>
</reference>
<accession>A0A318RQL0</accession>
<evidence type="ECO:0000313" key="2">
    <source>
        <dbReference type="EMBL" id="PYE18716.1"/>
    </source>
</evidence>
<evidence type="ECO:0000313" key="3">
    <source>
        <dbReference type="Proteomes" id="UP000247591"/>
    </source>
</evidence>
<feature type="region of interest" description="Disordered" evidence="1">
    <location>
        <begin position="1"/>
        <end position="24"/>
    </location>
</feature>
<evidence type="ECO:0000256" key="1">
    <source>
        <dbReference type="SAM" id="MobiDB-lite"/>
    </source>
</evidence>
<feature type="region of interest" description="Disordered" evidence="1">
    <location>
        <begin position="104"/>
        <end position="143"/>
    </location>
</feature>
<dbReference type="EMBL" id="QJSP01000004">
    <property type="protein sequence ID" value="PYE18716.1"/>
    <property type="molecule type" value="Genomic_DNA"/>
</dbReference>
<feature type="compositionally biased region" description="Basic and acidic residues" evidence="1">
    <location>
        <begin position="114"/>
        <end position="137"/>
    </location>
</feature>
<dbReference type="AlphaFoldDB" id="A0A318RQL0"/>